<dbReference type="Proteomes" id="UP000325292">
    <property type="component" value="Chromosome"/>
</dbReference>
<organism evidence="7 8">
    <name type="scientific">Sulfobacillus thermotolerans</name>
    <dbReference type="NCBI Taxonomy" id="338644"/>
    <lineage>
        <taxon>Bacteria</taxon>
        <taxon>Bacillati</taxon>
        <taxon>Bacillota</taxon>
        <taxon>Clostridia</taxon>
        <taxon>Eubacteriales</taxon>
        <taxon>Clostridiales Family XVII. Incertae Sedis</taxon>
        <taxon>Sulfobacillus</taxon>
    </lineage>
</organism>
<keyword evidence="8" id="KW-1185">Reference proteome</keyword>
<dbReference type="EMBL" id="CP019454">
    <property type="protein sequence ID" value="AUW93863.1"/>
    <property type="molecule type" value="Genomic_DNA"/>
</dbReference>
<feature type="transmembrane region" description="Helical" evidence="6">
    <location>
        <begin position="199"/>
        <end position="224"/>
    </location>
</feature>
<feature type="transmembrane region" description="Helical" evidence="6">
    <location>
        <begin position="401"/>
        <end position="423"/>
    </location>
</feature>
<feature type="transmembrane region" description="Helical" evidence="6">
    <location>
        <begin position="49"/>
        <end position="71"/>
    </location>
</feature>
<dbReference type="InterPro" id="IPR002293">
    <property type="entry name" value="AA/rel_permease1"/>
</dbReference>
<feature type="transmembrane region" description="Helical" evidence="6">
    <location>
        <begin position="236"/>
        <end position="262"/>
    </location>
</feature>
<keyword evidence="4 6" id="KW-1133">Transmembrane helix</keyword>
<gene>
    <name evidence="7" type="ORF">BXT84_07825</name>
</gene>
<accession>A0ABM6RR39</accession>
<keyword evidence="5 6" id="KW-0472">Membrane</keyword>
<evidence type="ECO:0000256" key="5">
    <source>
        <dbReference type="ARBA" id="ARBA00023136"/>
    </source>
</evidence>
<feature type="transmembrane region" description="Helical" evidence="6">
    <location>
        <begin position="15"/>
        <end position="37"/>
    </location>
</feature>
<evidence type="ECO:0000313" key="7">
    <source>
        <dbReference type="EMBL" id="AUW93863.1"/>
    </source>
</evidence>
<comment type="subcellular location">
    <subcellularLocation>
        <location evidence="1">Cell membrane</location>
        <topology evidence="1">Multi-pass membrane protein</topology>
    </subcellularLocation>
</comment>
<dbReference type="Pfam" id="PF13520">
    <property type="entry name" value="AA_permease_2"/>
    <property type="match status" value="1"/>
</dbReference>
<protein>
    <recommendedName>
        <fullName evidence="9">Amino acid permease</fullName>
    </recommendedName>
</protein>
<dbReference type="PIRSF" id="PIRSF006060">
    <property type="entry name" value="AA_transporter"/>
    <property type="match status" value="1"/>
</dbReference>
<feature type="transmembrane region" description="Helical" evidence="6">
    <location>
        <begin position="83"/>
        <end position="106"/>
    </location>
</feature>
<feature type="transmembrane region" description="Helical" evidence="6">
    <location>
        <begin position="126"/>
        <end position="148"/>
    </location>
</feature>
<dbReference type="PANTHER" id="PTHR42770">
    <property type="entry name" value="AMINO ACID TRANSPORTER-RELATED"/>
    <property type="match status" value="1"/>
</dbReference>
<sequence>MGNAESRQTLRAGTLNFWGAFAISFGNMAPAASVLFLPQAMAQFTGTAVPLAFVFAMIASFLTAASILHFVKRFASAGAAYTFNSLAFNKVMGFVSGWMLFLAYGLSLPSNLLVFGYFSQAFAMQIWGIHLSWFLFTVAALLAITLLVMRGVRMSSRVDLVLVILETSIIVALAAAIIGQGGANGNTWAVFSPFRARTHWVGIIFGMLYGVGAFAGFEASATVAEETQQRFRTIPLAIFATIIVGGFLYILVAYAIAIGYGVGHGHALATATLPLSVLATRYVGPWMALAVELAGMASALGIALASATASARVIYTMGRDGVIPRWFATVHHRFGTPFHAMAGLALFSGFLLTIMAVSVKPYPQGFSDLVAAADVLGLTLYILVNLAWVTMWFKHPEHYHMSWLVGIVPSLLGALVMAIPLVSTIVPIPPWPLNLFLYLTFAYIAWGLVTAWLLKRRNPARLDQVGRGLTINE</sequence>
<name>A0ABM6RR39_9FIRM</name>
<dbReference type="InterPro" id="IPR050367">
    <property type="entry name" value="APC_superfamily"/>
</dbReference>
<reference evidence="7 8" key="1">
    <citation type="journal article" date="2019" name="Sci. Rep.">
        <title>Sulfobacillus thermotolerans: new insights into resistance and metabolic capacities of acidophilic chemolithotrophs.</title>
        <authorList>
            <person name="Panyushkina A.E."/>
            <person name="Babenko V.V."/>
            <person name="Nikitina A.S."/>
            <person name="Selezneva O.V."/>
            <person name="Tsaplina I.A."/>
            <person name="Letarova M.A."/>
            <person name="Kostryukova E.S."/>
            <person name="Letarov A.V."/>
        </authorList>
    </citation>
    <scope>NUCLEOTIDE SEQUENCE [LARGE SCALE GENOMIC DNA]</scope>
    <source>
        <strain evidence="7 8">Kr1</strain>
    </source>
</reference>
<feature type="transmembrane region" description="Helical" evidence="6">
    <location>
        <begin position="282"/>
        <end position="315"/>
    </location>
</feature>
<feature type="transmembrane region" description="Helical" evidence="6">
    <location>
        <begin position="336"/>
        <end position="357"/>
    </location>
</feature>
<keyword evidence="3 6" id="KW-0812">Transmembrane</keyword>
<evidence type="ECO:0000313" key="8">
    <source>
        <dbReference type="Proteomes" id="UP000325292"/>
    </source>
</evidence>
<evidence type="ECO:0000256" key="4">
    <source>
        <dbReference type="ARBA" id="ARBA00022989"/>
    </source>
</evidence>
<proteinExistence type="predicted"/>
<evidence type="ECO:0000256" key="3">
    <source>
        <dbReference type="ARBA" id="ARBA00022692"/>
    </source>
</evidence>
<evidence type="ECO:0000256" key="1">
    <source>
        <dbReference type="ARBA" id="ARBA00004651"/>
    </source>
</evidence>
<feature type="transmembrane region" description="Helical" evidence="6">
    <location>
        <begin position="160"/>
        <end position="179"/>
    </location>
</feature>
<evidence type="ECO:0008006" key="9">
    <source>
        <dbReference type="Google" id="ProtNLM"/>
    </source>
</evidence>
<dbReference type="Gene3D" id="1.20.1740.10">
    <property type="entry name" value="Amino acid/polyamine transporter I"/>
    <property type="match status" value="1"/>
</dbReference>
<feature type="transmembrane region" description="Helical" evidence="6">
    <location>
        <begin position="369"/>
        <end position="389"/>
    </location>
</feature>
<evidence type="ECO:0000256" key="6">
    <source>
        <dbReference type="SAM" id="Phobius"/>
    </source>
</evidence>
<dbReference type="PANTHER" id="PTHR42770:SF11">
    <property type="entry name" value="INNER MEMBRANE TRANSPORT PROTEIN YBAT"/>
    <property type="match status" value="1"/>
</dbReference>
<keyword evidence="2" id="KW-1003">Cell membrane</keyword>
<feature type="transmembrane region" description="Helical" evidence="6">
    <location>
        <begin position="435"/>
        <end position="454"/>
    </location>
</feature>
<evidence type="ECO:0000256" key="2">
    <source>
        <dbReference type="ARBA" id="ARBA00022475"/>
    </source>
</evidence>